<protein>
    <submittedName>
        <fullName evidence="1">Uncharacterized protein</fullName>
    </submittedName>
</protein>
<proteinExistence type="predicted"/>
<reference evidence="2" key="1">
    <citation type="journal article" date="2019" name="Int. J. Syst. Evol. Microbiol.">
        <title>The Global Catalogue of Microorganisms (GCM) 10K type strain sequencing project: providing services to taxonomists for standard genome sequencing and annotation.</title>
        <authorList>
            <consortium name="The Broad Institute Genomics Platform"/>
            <consortium name="The Broad Institute Genome Sequencing Center for Infectious Disease"/>
            <person name="Wu L."/>
            <person name="Ma J."/>
        </authorList>
    </citation>
    <scope>NUCLEOTIDE SEQUENCE [LARGE SCALE GENOMIC DNA]</scope>
    <source>
        <strain evidence="2">JCM 17759</strain>
    </source>
</reference>
<gene>
    <name evidence="1" type="ORF">GCM10023156_26170</name>
</gene>
<dbReference type="EMBL" id="BAABGA010000035">
    <property type="protein sequence ID" value="GAA4454173.1"/>
    <property type="molecule type" value="Genomic_DNA"/>
</dbReference>
<comment type="caution">
    <text evidence="1">The sequence shown here is derived from an EMBL/GenBank/DDBJ whole genome shotgun (WGS) entry which is preliminary data.</text>
</comment>
<evidence type="ECO:0000313" key="1">
    <source>
        <dbReference type="EMBL" id="GAA4454173.1"/>
    </source>
</evidence>
<organism evidence="1 2">
    <name type="scientific">Novipirellula rosea</name>
    <dbReference type="NCBI Taxonomy" id="1031540"/>
    <lineage>
        <taxon>Bacteria</taxon>
        <taxon>Pseudomonadati</taxon>
        <taxon>Planctomycetota</taxon>
        <taxon>Planctomycetia</taxon>
        <taxon>Pirellulales</taxon>
        <taxon>Pirellulaceae</taxon>
        <taxon>Novipirellula</taxon>
    </lineage>
</organism>
<keyword evidence="2" id="KW-1185">Reference proteome</keyword>
<accession>A0ABP8MQD3</accession>
<evidence type="ECO:0000313" key="2">
    <source>
        <dbReference type="Proteomes" id="UP001500840"/>
    </source>
</evidence>
<sequence>MRTVLLTSSDLFAVRPDYSASPCRVATPTLPNGDAVWQQSGVAPEHAAQYLDASLDAELVDSGRWCDFILNMSPPSLTVTENFYQSWASSFDMAFVPFPIRIRRTFRRPKLYRFLVPLHRYQIVDFNAAKLEYFDGVRDPKFARRVLNWVIDASQVPNLQVFSDRLGLTIATADFASILESATGIKTIRLDKLHEPLRGS</sequence>
<dbReference type="Proteomes" id="UP001500840">
    <property type="component" value="Unassembled WGS sequence"/>
</dbReference>
<name>A0ABP8MQD3_9BACT</name>